<evidence type="ECO:0000259" key="10">
    <source>
        <dbReference type="Pfam" id="PF20628"/>
    </source>
</evidence>
<keyword evidence="5" id="KW-0732">Signal</keyword>
<comment type="cofactor">
    <cofactor evidence="1">
        <name>heme b</name>
        <dbReference type="ChEBI" id="CHEBI:60344"/>
    </cofactor>
</comment>
<evidence type="ECO:0000256" key="4">
    <source>
        <dbReference type="ARBA" id="ARBA00022723"/>
    </source>
</evidence>
<dbReference type="GO" id="GO:0005829">
    <property type="term" value="C:cytosol"/>
    <property type="evidence" value="ECO:0007669"/>
    <property type="project" value="TreeGrafter"/>
</dbReference>
<gene>
    <name evidence="11" type="ORF">EAS64_42865</name>
</gene>
<evidence type="ECO:0000256" key="1">
    <source>
        <dbReference type="ARBA" id="ARBA00001970"/>
    </source>
</evidence>
<evidence type="ECO:0000256" key="8">
    <source>
        <dbReference type="ARBA" id="ARBA00025737"/>
    </source>
</evidence>
<dbReference type="InterPro" id="IPR006314">
    <property type="entry name" value="Dyp_peroxidase"/>
</dbReference>
<sequence length="136" mass="14979">APWTGNDECDAPDSDKRENRGFEVSAPDAHIRRAHGTELEKKPWERILRRGYNYDEPVFNASGFSEHGQISGGISDAGLIFVAYQADPVAQFVPIQKRLEQLDMLNTWTVPVGSAVFAIPAGVREEGGYIGESLFA</sequence>
<evidence type="ECO:0000256" key="7">
    <source>
        <dbReference type="ARBA" id="ARBA00023004"/>
    </source>
</evidence>
<evidence type="ECO:0000256" key="9">
    <source>
        <dbReference type="SAM" id="MobiDB-lite"/>
    </source>
</evidence>
<organism evidence="11 12">
    <name type="scientific">Trebonia kvetii</name>
    <dbReference type="NCBI Taxonomy" id="2480626"/>
    <lineage>
        <taxon>Bacteria</taxon>
        <taxon>Bacillati</taxon>
        <taxon>Actinomycetota</taxon>
        <taxon>Actinomycetes</taxon>
        <taxon>Streptosporangiales</taxon>
        <taxon>Treboniaceae</taxon>
        <taxon>Trebonia</taxon>
    </lineage>
</organism>
<evidence type="ECO:0000313" key="12">
    <source>
        <dbReference type="Proteomes" id="UP000460272"/>
    </source>
</evidence>
<dbReference type="GO" id="GO:0004601">
    <property type="term" value="F:peroxidase activity"/>
    <property type="evidence" value="ECO:0007669"/>
    <property type="project" value="UniProtKB-KW"/>
</dbReference>
<accession>A0A651PEZ3</accession>
<dbReference type="PROSITE" id="PS51404">
    <property type="entry name" value="DYP_PEROXIDASE"/>
    <property type="match status" value="1"/>
</dbReference>
<dbReference type="InterPro" id="IPR048328">
    <property type="entry name" value="Dyp_perox_C"/>
</dbReference>
<proteinExistence type="inferred from homology"/>
<dbReference type="PANTHER" id="PTHR30521:SF4">
    <property type="entry name" value="DEFERROCHELATASE"/>
    <property type="match status" value="1"/>
</dbReference>
<dbReference type="Proteomes" id="UP000460272">
    <property type="component" value="Unassembled WGS sequence"/>
</dbReference>
<evidence type="ECO:0000256" key="2">
    <source>
        <dbReference type="ARBA" id="ARBA00022559"/>
    </source>
</evidence>
<evidence type="ECO:0000313" key="11">
    <source>
        <dbReference type="EMBL" id="TVY97947.1"/>
    </source>
</evidence>
<keyword evidence="12" id="KW-1185">Reference proteome</keyword>
<reference evidence="11 12" key="1">
    <citation type="submission" date="2018-11" db="EMBL/GenBank/DDBJ databases">
        <title>Trebonia kvetii gen.nov., sp.nov., a novel acidophilic actinobacterium, and proposal of the new actinobacterial family Treboniaceae fam. nov.</title>
        <authorList>
            <person name="Rapoport D."/>
            <person name="Sagova-Mareckova M."/>
            <person name="Sedlacek I."/>
            <person name="Provaznik J."/>
            <person name="Kralova S."/>
            <person name="Pavlinic D."/>
            <person name="Benes V."/>
            <person name="Kopecky J."/>
        </authorList>
    </citation>
    <scope>NUCLEOTIDE SEQUENCE [LARGE SCALE GENOMIC DNA]</scope>
    <source>
        <strain evidence="11 12">15Tr583</strain>
    </source>
</reference>
<evidence type="ECO:0000256" key="5">
    <source>
        <dbReference type="ARBA" id="ARBA00022729"/>
    </source>
</evidence>
<feature type="domain" description="Dyp-type peroxidase C-terminal" evidence="10">
    <location>
        <begin position="23"/>
        <end position="123"/>
    </location>
</feature>
<dbReference type="EMBL" id="RPFW01000042">
    <property type="protein sequence ID" value="TVY97947.1"/>
    <property type="molecule type" value="Genomic_DNA"/>
</dbReference>
<dbReference type="Pfam" id="PF20628">
    <property type="entry name" value="Dyp_perox_C"/>
    <property type="match status" value="1"/>
</dbReference>
<dbReference type="AlphaFoldDB" id="A0A651PEZ3"/>
<dbReference type="GO" id="GO:0046872">
    <property type="term" value="F:metal ion binding"/>
    <property type="evidence" value="ECO:0007669"/>
    <property type="project" value="UniProtKB-KW"/>
</dbReference>
<evidence type="ECO:0000256" key="3">
    <source>
        <dbReference type="ARBA" id="ARBA00022617"/>
    </source>
</evidence>
<comment type="caution">
    <text evidence="11">The sequence shown here is derived from an EMBL/GenBank/DDBJ whole genome shotgun (WGS) entry which is preliminary data.</text>
</comment>
<keyword evidence="4" id="KW-0479">Metal-binding</keyword>
<feature type="region of interest" description="Disordered" evidence="9">
    <location>
        <begin position="1"/>
        <end position="24"/>
    </location>
</feature>
<dbReference type="SUPFAM" id="SSF54909">
    <property type="entry name" value="Dimeric alpha+beta barrel"/>
    <property type="match status" value="1"/>
</dbReference>
<keyword evidence="7" id="KW-0408">Iron</keyword>
<dbReference type="GO" id="GO:0020037">
    <property type="term" value="F:heme binding"/>
    <property type="evidence" value="ECO:0007669"/>
    <property type="project" value="InterPro"/>
</dbReference>
<keyword evidence="2 11" id="KW-0575">Peroxidase</keyword>
<dbReference type="InterPro" id="IPR011008">
    <property type="entry name" value="Dimeric_a/b-barrel"/>
</dbReference>
<dbReference type="PANTHER" id="PTHR30521">
    <property type="entry name" value="DEFERROCHELATASE/PEROXIDASE"/>
    <property type="match status" value="1"/>
</dbReference>
<feature type="non-terminal residue" evidence="11">
    <location>
        <position position="1"/>
    </location>
</feature>
<evidence type="ECO:0000256" key="6">
    <source>
        <dbReference type="ARBA" id="ARBA00023002"/>
    </source>
</evidence>
<protein>
    <submittedName>
        <fullName evidence="11">Peroxidase</fullName>
    </submittedName>
</protein>
<keyword evidence="6" id="KW-0560">Oxidoreductase</keyword>
<keyword evidence="3" id="KW-0349">Heme</keyword>
<name>A0A651PEZ3_9ACTN</name>
<comment type="similarity">
    <text evidence="8">Belongs to the DyP-type peroxidase family.</text>
</comment>